<dbReference type="Pfam" id="PF14309">
    <property type="entry name" value="DUF4378"/>
    <property type="match status" value="1"/>
</dbReference>
<dbReference type="Proteomes" id="UP000594638">
    <property type="component" value="Unassembled WGS sequence"/>
</dbReference>
<dbReference type="InterPro" id="IPR025486">
    <property type="entry name" value="DUF4378"/>
</dbReference>
<dbReference type="PANTHER" id="PTHR46836">
    <property type="entry name" value="AFADIN"/>
    <property type="match status" value="1"/>
</dbReference>
<dbReference type="PANTHER" id="PTHR46836:SF8">
    <property type="entry name" value="AFADIN"/>
    <property type="match status" value="1"/>
</dbReference>
<dbReference type="EMBL" id="CACTIH010009513">
    <property type="protein sequence ID" value="CAA3031991.1"/>
    <property type="molecule type" value="Genomic_DNA"/>
</dbReference>
<comment type="caution">
    <text evidence="3">The sequence shown here is derived from an EMBL/GenBank/DDBJ whole genome shotgun (WGS) entry which is preliminary data.</text>
</comment>
<reference evidence="3 4" key="1">
    <citation type="submission" date="2019-12" db="EMBL/GenBank/DDBJ databases">
        <authorList>
            <person name="Alioto T."/>
            <person name="Alioto T."/>
            <person name="Gomez Garrido J."/>
        </authorList>
    </citation>
    <scope>NUCLEOTIDE SEQUENCE [LARGE SCALE GENOMIC DNA]</scope>
</reference>
<evidence type="ECO:0000259" key="2">
    <source>
        <dbReference type="Pfam" id="PF14309"/>
    </source>
</evidence>
<organism evidence="3 4">
    <name type="scientific">Olea europaea subsp. europaea</name>
    <dbReference type="NCBI Taxonomy" id="158383"/>
    <lineage>
        <taxon>Eukaryota</taxon>
        <taxon>Viridiplantae</taxon>
        <taxon>Streptophyta</taxon>
        <taxon>Embryophyta</taxon>
        <taxon>Tracheophyta</taxon>
        <taxon>Spermatophyta</taxon>
        <taxon>Magnoliopsida</taxon>
        <taxon>eudicotyledons</taxon>
        <taxon>Gunneridae</taxon>
        <taxon>Pentapetalae</taxon>
        <taxon>asterids</taxon>
        <taxon>lamiids</taxon>
        <taxon>Lamiales</taxon>
        <taxon>Oleaceae</taxon>
        <taxon>Oleeae</taxon>
        <taxon>Olea</taxon>
    </lineage>
</organism>
<gene>
    <name evidence="3" type="ORF">OLEA9_A078376</name>
</gene>
<dbReference type="AlphaFoldDB" id="A0A8S0VNI1"/>
<protein>
    <recommendedName>
        <fullName evidence="2">DUF4378 domain-containing protein</fullName>
    </recommendedName>
</protein>
<dbReference type="Gramene" id="OE9A078376T1">
    <property type="protein sequence ID" value="OE9A078376C1"/>
    <property type="gene ID" value="OE9A078376"/>
</dbReference>
<dbReference type="OrthoDB" id="1925259at2759"/>
<feature type="region of interest" description="Disordered" evidence="1">
    <location>
        <begin position="84"/>
        <end position="114"/>
    </location>
</feature>
<evidence type="ECO:0000313" key="3">
    <source>
        <dbReference type="EMBL" id="CAA3031991.1"/>
    </source>
</evidence>
<sequence length="114" mass="13151">MESREYPEVPARISSEEDVAQHSLMNLEQNHKLGAEDWEASYVLDVLINSGFEESDLDLFRTTWHSSECPLNPELFDDLEKKYSHEQMESRSEMGGQMVDARFNISKKNPISQA</sequence>
<name>A0A8S0VNI1_OLEEU</name>
<evidence type="ECO:0000256" key="1">
    <source>
        <dbReference type="SAM" id="MobiDB-lite"/>
    </source>
</evidence>
<feature type="domain" description="DUF4378" evidence="2">
    <location>
        <begin position="40"/>
        <end position="92"/>
    </location>
</feature>
<accession>A0A8S0VNI1</accession>
<keyword evidence="4" id="KW-1185">Reference proteome</keyword>
<proteinExistence type="predicted"/>
<evidence type="ECO:0000313" key="4">
    <source>
        <dbReference type="Proteomes" id="UP000594638"/>
    </source>
</evidence>